<protein>
    <submittedName>
        <fullName evidence="1">Uncharacterized protein</fullName>
    </submittedName>
</protein>
<sequence length="98" mass="10805">MNIELQIKRSRLLLVKVILERVDGPSSRSLQVYCLPEDFQGKSVASSVGQSDLGAPRRGKTTHFTVRVPLALVVDSVPILDAKQRFSGTPQQRDQSTS</sequence>
<proteinExistence type="predicted"/>
<dbReference type="EMBL" id="BGPR01000007">
    <property type="protein sequence ID" value="GBL75393.1"/>
    <property type="molecule type" value="Genomic_DNA"/>
</dbReference>
<dbReference type="AlphaFoldDB" id="A0A4Y2A6N2"/>
<evidence type="ECO:0000313" key="1">
    <source>
        <dbReference type="EMBL" id="GBL75393.1"/>
    </source>
</evidence>
<evidence type="ECO:0000313" key="2">
    <source>
        <dbReference type="Proteomes" id="UP000499080"/>
    </source>
</evidence>
<name>A0A4Y2A6N2_ARAVE</name>
<accession>A0A4Y2A6N2</accession>
<reference evidence="1 2" key="1">
    <citation type="journal article" date="2019" name="Sci. Rep.">
        <title>Orb-weaving spider Araneus ventricosus genome elucidates the spidroin gene catalogue.</title>
        <authorList>
            <person name="Kono N."/>
            <person name="Nakamura H."/>
            <person name="Ohtoshi R."/>
            <person name="Moran D.A.P."/>
            <person name="Shinohara A."/>
            <person name="Yoshida Y."/>
            <person name="Fujiwara M."/>
            <person name="Mori M."/>
            <person name="Tomita M."/>
            <person name="Arakawa K."/>
        </authorList>
    </citation>
    <scope>NUCLEOTIDE SEQUENCE [LARGE SCALE GENOMIC DNA]</scope>
</reference>
<gene>
    <name evidence="1" type="ORF">AVEN_194586_1</name>
</gene>
<dbReference type="Proteomes" id="UP000499080">
    <property type="component" value="Unassembled WGS sequence"/>
</dbReference>
<organism evidence="1 2">
    <name type="scientific">Araneus ventricosus</name>
    <name type="common">Orbweaver spider</name>
    <name type="synonym">Epeira ventricosa</name>
    <dbReference type="NCBI Taxonomy" id="182803"/>
    <lineage>
        <taxon>Eukaryota</taxon>
        <taxon>Metazoa</taxon>
        <taxon>Ecdysozoa</taxon>
        <taxon>Arthropoda</taxon>
        <taxon>Chelicerata</taxon>
        <taxon>Arachnida</taxon>
        <taxon>Araneae</taxon>
        <taxon>Araneomorphae</taxon>
        <taxon>Entelegynae</taxon>
        <taxon>Araneoidea</taxon>
        <taxon>Araneidae</taxon>
        <taxon>Araneus</taxon>
    </lineage>
</organism>
<comment type="caution">
    <text evidence="1">The sequence shown here is derived from an EMBL/GenBank/DDBJ whole genome shotgun (WGS) entry which is preliminary data.</text>
</comment>
<keyword evidence="2" id="KW-1185">Reference proteome</keyword>